<protein>
    <submittedName>
        <fullName evidence="1">Uncharacterized protein</fullName>
    </submittedName>
</protein>
<feature type="non-terminal residue" evidence="1">
    <location>
        <position position="1"/>
    </location>
</feature>
<keyword evidence="2" id="KW-1185">Reference proteome</keyword>
<dbReference type="EMBL" id="JABBWD010000054">
    <property type="protein sequence ID" value="KAG1772256.1"/>
    <property type="molecule type" value="Genomic_DNA"/>
</dbReference>
<reference evidence="1" key="1">
    <citation type="journal article" date="2020" name="New Phytol.">
        <title>Comparative genomics reveals dynamic genome evolution in host specialist ectomycorrhizal fungi.</title>
        <authorList>
            <person name="Lofgren L.A."/>
            <person name="Nguyen N.H."/>
            <person name="Vilgalys R."/>
            <person name="Ruytinx J."/>
            <person name="Liao H.L."/>
            <person name="Branco S."/>
            <person name="Kuo A."/>
            <person name="LaButti K."/>
            <person name="Lipzen A."/>
            <person name="Andreopoulos W."/>
            <person name="Pangilinan J."/>
            <person name="Riley R."/>
            <person name="Hundley H."/>
            <person name="Na H."/>
            <person name="Barry K."/>
            <person name="Grigoriev I.V."/>
            <person name="Stajich J.E."/>
            <person name="Kennedy P.G."/>
        </authorList>
    </citation>
    <scope>NUCLEOTIDE SEQUENCE</scope>
    <source>
        <strain evidence="1">DOB743</strain>
    </source>
</reference>
<comment type="caution">
    <text evidence="1">The sequence shown here is derived from an EMBL/GenBank/DDBJ whole genome shotgun (WGS) entry which is preliminary data.</text>
</comment>
<evidence type="ECO:0000313" key="2">
    <source>
        <dbReference type="Proteomes" id="UP000714275"/>
    </source>
</evidence>
<feature type="non-terminal residue" evidence="1">
    <location>
        <position position="132"/>
    </location>
</feature>
<proteinExistence type="predicted"/>
<dbReference type="Proteomes" id="UP000714275">
    <property type="component" value="Unassembled WGS sequence"/>
</dbReference>
<evidence type="ECO:0000313" key="1">
    <source>
        <dbReference type="EMBL" id="KAG1772256.1"/>
    </source>
</evidence>
<dbReference type="AlphaFoldDB" id="A0A9P6ZNA7"/>
<sequence>KCISRRVVLSRKYKEAKRGTVESSQAFDELNDVADPDMVDRWEEQERTAQASWMEDPSTLDIYDVWLNKAKSRKEIELDLLQTSFHRPGARPQLGAATWLASGITIEEVQIALAMEIRQMGGHPTEMQTLEI</sequence>
<name>A0A9P6ZNA7_9AGAM</name>
<dbReference type="OrthoDB" id="3238155at2759"/>
<gene>
    <name evidence="1" type="ORF">EV702DRAFT_937639</name>
</gene>
<accession>A0A9P6ZNA7</accession>
<organism evidence="1 2">
    <name type="scientific">Suillus placidus</name>
    <dbReference type="NCBI Taxonomy" id="48579"/>
    <lineage>
        <taxon>Eukaryota</taxon>
        <taxon>Fungi</taxon>
        <taxon>Dikarya</taxon>
        <taxon>Basidiomycota</taxon>
        <taxon>Agaricomycotina</taxon>
        <taxon>Agaricomycetes</taxon>
        <taxon>Agaricomycetidae</taxon>
        <taxon>Boletales</taxon>
        <taxon>Suillineae</taxon>
        <taxon>Suillaceae</taxon>
        <taxon>Suillus</taxon>
    </lineage>
</organism>